<dbReference type="SUPFAM" id="SSF51998">
    <property type="entry name" value="PFL-like glycyl radical enzymes"/>
    <property type="match status" value="1"/>
</dbReference>
<evidence type="ECO:0000256" key="3">
    <source>
        <dbReference type="ARBA" id="ARBA00023002"/>
    </source>
</evidence>
<feature type="domain" description="Ribonucleotide reductase large subunit C-terminal" evidence="5">
    <location>
        <begin position="2"/>
        <end position="106"/>
    </location>
</feature>
<sequence length="283" mass="32264">GKINWERLKEVVEIGTRILDNVVDITEFPVDRVNNVFRKNRRIGLGVMGFADFLFQLEIPYNLEEGFKTGEKVMKFINKTSHETSQKLAEQKGVFENYDLSIWKKKGIKMRNAACTCIAPTGTISMIPEVSSGIEPYFALAFTKQQVMGNQEFYYVNPYLKEKLREEGLYSPEMIDKIYRAGSIQKVEEVPEEIKRIFVGAMDVSPEDHIKMDAAFQKYVDNSISKTINLPNNSTRFDVTKAINLAWESKCKAFTVYRSGSREEEVLKTGNENTSGECLTCGI</sequence>
<comment type="caution">
    <text evidence="6">The sequence shown here is derived from an EMBL/GenBank/DDBJ whole genome shotgun (WGS) entry which is preliminary data.</text>
</comment>
<dbReference type="PANTHER" id="PTHR43371">
    <property type="entry name" value="VITAMIN B12-DEPENDENT RIBONUCLEOTIDE REDUCTASE"/>
    <property type="match status" value="1"/>
</dbReference>
<protein>
    <submittedName>
        <fullName evidence="6">Ribonucleotide-diphosphate reductase subunit alpha</fullName>
        <ecNumber evidence="6">1.17.4.1</ecNumber>
    </submittedName>
</protein>
<evidence type="ECO:0000259" key="5">
    <source>
        <dbReference type="Pfam" id="PF02867"/>
    </source>
</evidence>
<keyword evidence="3 6" id="KW-0560">Oxidoreductase</keyword>
<dbReference type="AlphaFoldDB" id="A0A2M7B7Y4"/>
<feature type="domain" description="Ribonucleotide reductase large subunit C-terminal" evidence="5">
    <location>
        <begin position="110"/>
        <end position="257"/>
    </location>
</feature>
<accession>A0A2M7B7Y4</accession>
<keyword evidence="2" id="KW-0846">Cobalamin</keyword>
<dbReference type="GO" id="GO:0031419">
    <property type="term" value="F:cobalamin binding"/>
    <property type="evidence" value="ECO:0007669"/>
    <property type="project" value="UniProtKB-KW"/>
</dbReference>
<name>A0A2M7B7Y4_9BACT</name>
<organism evidence="6 7">
    <name type="scientific">Candidatus Wolfebacteria bacterium CG03_land_8_20_14_0_80_36_15</name>
    <dbReference type="NCBI Taxonomy" id="1975067"/>
    <lineage>
        <taxon>Bacteria</taxon>
        <taxon>Candidatus Wolfeibacteriota</taxon>
    </lineage>
</organism>
<proteinExistence type="predicted"/>
<evidence type="ECO:0000313" key="7">
    <source>
        <dbReference type="Proteomes" id="UP000230131"/>
    </source>
</evidence>
<dbReference type="GO" id="GO:0004748">
    <property type="term" value="F:ribonucleoside-diphosphate reductase activity, thioredoxin disulfide as acceptor"/>
    <property type="evidence" value="ECO:0007669"/>
    <property type="project" value="UniProtKB-EC"/>
</dbReference>
<gene>
    <name evidence="6" type="ORF">COS59_00870</name>
</gene>
<dbReference type="EC" id="1.17.4.1" evidence="6"/>
<feature type="non-terminal residue" evidence="6">
    <location>
        <position position="1"/>
    </location>
</feature>
<keyword evidence="4" id="KW-0170">Cobalt</keyword>
<dbReference type="Pfam" id="PF02867">
    <property type="entry name" value="Ribonuc_red_lgC"/>
    <property type="match status" value="2"/>
</dbReference>
<reference evidence="7" key="1">
    <citation type="submission" date="2017-09" db="EMBL/GenBank/DDBJ databases">
        <title>Depth-based differentiation of microbial function through sediment-hosted aquifers and enrichment of novel symbionts in the deep terrestrial subsurface.</title>
        <authorList>
            <person name="Probst A.J."/>
            <person name="Ladd B."/>
            <person name="Jarett J.K."/>
            <person name="Geller-Mcgrath D.E."/>
            <person name="Sieber C.M.K."/>
            <person name="Emerson J.B."/>
            <person name="Anantharaman K."/>
            <person name="Thomas B.C."/>
            <person name="Malmstrom R."/>
            <person name="Stieglmeier M."/>
            <person name="Klingl A."/>
            <person name="Woyke T."/>
            <person name="Ryan C.M."/>
            <person name="Banfield J.F."/>
        </authorList>
    </citation>
    <scope>NUCLEOTIDE SEQUENCE [LARGE SCALE GENOMIC DNA]</scope>
</reference>
<dbReference type="PANTHER" id="PTHR43371:SF1">
    <property type="entry name" value="RIBONUCLEOSIDE-DIPHOSPHATE REDUCTASE"/>
    <property type="match status" value="1"/>
</dbReference>
<dbReference type="InterPro" id="IPR050862">
    <property type="entry name" value="RdRp_reductase_class-2"/>
</dbReference>
<comment type="cofactor">
    <cofactor evidence="1">
        <name>adenosylcob(III)alamin</name>
        <dbReference type="ChEBI" id="CHEBI:18408"/>
    </cofactor>
</comment>
<dbReference type="InterPro" id="IPR000788">
    <property type="entry name" value="RNR_lg_C"/>
</dbReference>
<dbReference type="EMBL" id="PEVH01000027">
    <property type="protein sequence ID" value="PIU99225.1"/>
    <property type="molecule type" value="Genomic_DNA"/>
</dbReference>
<evidence type="ECO:0000256" key="4">
    <source>
        <dbReference type="ARBA" id="ARBA00023285"/>
    </source>
</evidence>
<evidence type="ECO:0000256" key="1">
    <source>
        <dbReference type="ARBA" id="ARBA00001922"/>
    </source>
</evidence>
<dbReference type="PRINTS" id="PR01183">
    <property type="entry name" value="RIBORDTASEM1"/>
</dbReference>
<dbReference type="Gene3D" id="3.20.70.20">
    <property type="match status" value="1"/>
</dbReference>
<dbReference type="Proteomes" id="UP000230131">
    <property type="component" value="Unassembled WGS sequence"/>
</dbReference>
<evidence type="ECO:0000256" key="2">
    <source>
        <dbReference type="ARBA" id="ARBA00022628"/>
    </source>
</evidence>
<evidence type="ECO:0000313" key="6">
    <source>
        <dbReference type="EMBL" id="PIU99225.1"/>
    </source>
</evidence>